<accession>A0AAV6N1K7</accession>
<keyword evidence="2" id="KW-1185">Reference proteome</keyword>
<dbReference type="EMBL" id="JAGKQH010000011">
    <property type="protein sequence ID" value="KAG6589314.1"/>
    <property type="molecule type" value="Genomic_DNA"/>
</dbReference>
<sequence length="192" mass="21758">MPMYSVSLQSSPYPNSKFPLQLSNSNLSVTRFSFIFSDKHFHFGRHQRLLPLPRALRESQDYQQAVKRKDLAEALRHIGTILPMLMFSNGSIIHTQLMTYLNFPDPPCYSSVQVDPKKWGLSGSFRYALISFLGGASFLLFQDIDIRPNLLALLGLPFLDSILLAGRGRLICSTNIESCRTLLTSWVAQFVE</sequence>
<evidence type="ECO:0000313" key="1">
    <source>
        <dbReference type="EMBL" id="KAG6589314.1"/>
    </source>
</evidence>
<feature type="non-terminal residue" evidence="1">
    <location>
        <position position="1"/>
    </location>
</feature>
<protein>
    <submittedName>
        <fullName evidence="1">Uncharacterized protein</fullName>
    </submittedName>
</protein>
<evidence type="ECO:0000313" key="2">
    <source>
        <dbReference type="Proteomes" id="UP000685013"/>
    </source>
</evidence>
<name>A0AAV6N1K7_9ROSI</name>
<comment type="caution">
    <text evidence="1">The sequence shown here is derived from an EMBL/GenBank/DDBJ whole genome shotgun (WGS) entry which is preliminary data.</text>
</comment>
<reference evidence="1 2" key="1">
    <citation type="journal article" date="2021" name="Hortic Res">
        <title>The domestication of Cucurbita argyrosperma as revealed by the genome of its wild relative.</title>
        <authorList>
            <person name="Barrera-Redondo J."/>
            <person name="Sanchez-de la Vega G."/>
            <person name="Aguirre-Liguori J.A."/>
            <person name="Castellanos-Morales G."/>
            <person name="Gutierrez-Guerrero Y.T."/>
            <person name="Aguirre-Dugua X."/>
            <person name="Aguirre-Planter E."/>
            <person name="Tenaillon M.I."/>
            <person name="Lira-Saade R."/>
            <person name="Eguiarte L.E."/>
        </authorList>
    </citation>
    <scope>NUCLEOTIDE SEQUENCE [LARGE SCALE GENOMIC DNA]</scope>
    <source>
        <strain evidence="1">JBR-2021</strain>
    </source>
</reference>
<gene>
    <name evidence="1" type="ORF">SDJN03_17879</name>
</gene>
<organism evidence="1 2">
    <name type="scientific">Cucurbita argyrosperma subsp. sororia</name>
    <dbReference type="NCBI Taxonomy" id="37648"/>
    <lineage>
        <taxon>Eukaryota</taxon>
        <taxon>Viridiplantae</taxon>
        <taxon>Streptophyta</taxon>
        <taxon>Embryophyta</taxon>
        <taxon>Tracheophyta</taxon>
        <taxon>Spermatophyta</taxon>
        <taxon>Magnoliopsida</taxon>
        <taxon>eudicotyledons</taxon>
        <taxon>Gunneridae</taxon>
        <taxon>Pentapetalae</taxon>
        <taxon>rosids</taxon>
        <taxon>fabids</taxon>
        <taxon>Cucurbitales</taxon>
        <taxon>Cucurbitaceae</taxon>
        <taxon>Cucurbiteae</taxon>
        <taxon>Cucurbita</taxon>
    </lineage>
</organism>
<proteinExistence type="predicted"/>
<dbReference type="Proteomes" id="UP000685013">
    <property type="component" value="Chromosome 11"/>
</dbReference>
<dbReference type="AlphaFoldDB" id="A0AAV6N1K7"/>